<proteinExistence type="predicted"/>
<organism evidence="1 2">
    <name type="scientific">Naganishia onofrii</name>
    <dbReference type="NCBI Taxonomy" id="1851511"/>
    <lineage>
        <taxon>Eukaryota</taxon>
        <taxon>Fungi</taxon>
        <taxon>Dikarya</taxon>
        <taxon>Basidiomycota</taxon>
        <taxon>Agaricomycotina</taxon>
        <taxon>Tremellomycetes</taxon>
        <taxon>Filobasidiales</taxon>
        <taxon>Filobasidiaceae</taxon>
        <taxon>Naganishia</taxon>
    </lineage>
</organism>
<name>A0ACC2XM31_9TREE</name>
<reference evidence="1" key="1">
    <citation type="submission" date="2023-04" db="EMBL/GenBank/DDBJ databases">
        <title>Draft Genome sequencing of Naganishia species isolated from polar environments using Oxford Nanopore Technology.</title>
        <authorList>
            <person name="Leo P."/>
            <person name="Venkateswaran K."/>
        </authorList>
    </citation>
    <scope>NUCLEOTIDE SEQUENCE</scope>
    <source>
        <strain evidence="1">DBVPG 5303</strain>
    </source>
</reference>
<accession>A0ACC2XM31</accession>
<protein>
    <submittedName>
        <fullName evidence="1">Uncharacterized protein</fullName>
    </submittedName>
</protein>
<gene>
    <name evidence="1" type="ORF">QFC24_003050</name>
</gene>
<sequence length="360" mass="39127">MDKSVKDGFKSTREDVASNQSEEQESSPQRQLVAGRTLSLPELVDTTRETNGRDKSSSSSKLRTPSTATHSNERQHSTTIKSREIDGLVKRVQRNRDIDDASSEYSSSSASSYSRNGSLSDDEESIYSDDSSASKEMSISADMAADGIQSQISSSSQVEVVVSNTVDEQKASFSPKTPAYVAVKNAIGPPEINTLRIPINIVASDHGGFAGSEVANIPAAPPPKTTHPEPPQRASKIIAQLDSLLFDELERLAILSPADTEVVNSAIRSQPANSPLTPRVAALERKRGMKHGEEKQYLKTGTNEIPHDEVPVSPYIKVSEETHGTFMLERANRLTAFCVLTGPESRTQLVFNSTICWRPA</sequence>
<dbReference type="EMBL" id="JASBWV010000009">
    <property type="protein sequence ID" value="KAJ9124683.1"/>
    <property type="molecule type" value="Genomic_DNA"/>
</dbReference>
<dbReference type="Proteomes" id="UP001234202">
    <property type="component" value="Unassembled WGS sequence"/>
</dbReference>
<comment type="caution">
    <text evidence="1">The sequence shown here is derived from an EMBL/GenBank/DDBJ whole genome shotgun (WGS) entry which is preliminary data.</text>
</comment>
<keyword evidence="2" id="KW-1185">Reference proteome</keyword>
<evidence type="ECO:0000313" key="2">
    <source>
        <dbReference type="Proteomes" id="UP001234202"/>
    </source>
</evidence>
<evidence type="ECO:0000313" key="1">
    <source>
        <dbReference type="EMBL" id="KAJ9124683.1"/>
    </source>
</evidence>